<dbReference type="PRINTS" id="PR00509">
    <property type="entry name" value="PGMPMM"/>
</dbReference>
<dbReference type="Proteomes" id="UP000466442">
    <property type="component" value="Unassembled WGS sequence"/>
</dbReference>
<feature type="transmembrane region" description="Helical" evidence="5">
    <location>
        <begin position="445"/>
        <end position="467"/>
    </location>
</feature>
<feature type="domain" description="Alpha-D-phosphohexomutase alpha/beta/alpha" evidence="6">
    <location>
        <begin position="206"/>
        <end position="302"/>
    </location>
</feature>
<proteinExistence type="predicted"/>
<dbReference type="GO" id="GO:0005975">
    <property type="term" value="P:carbohydrate metabolic process"/>
    <property type="evidence" value="ECO:0007669"/>
    <property type="project" value="InterPro"/>
</dbReference>
<evidence type="ECO:0000256" key="4">
    <source>
        <dbReference type="ARBA" id="ARBA00023235"/>
    </source>
</evidence>
<keyword evidence="5" id="KW-1133">Transmembrane helix</keyword>
<accession>A0A8S9X6I7</accession>
<sequence>MLPDYSEEILAIDLITPQGWPVLPNVMEDIMVLSQVMSGYFIVPTIAYADLVPNTHMFVLSSSAKFTISVLDMVSKYTDLLKSIFDFNEINELLSGAKYFRPFRILIDCNGGAAGVYAKRVFEVELGAGRSIMNHQPTDQPGALHPSKVGSLPIESEMKNSTTDFGATLDTDGSRVILYGQRGFHIPVGETIAVITSHYQMVPYFQRNEFNGVCRSFFTTSSVDDVLRKGPLRLRKGPGSWFHFNAFMENECVLLCEDENYGVGSNHVGCSDGIWTILAWLTMVIHLYKPVMNILTDHWLEYGRCFLTVYEFHNISLDVLMKCMHHLRFKVFTSKRFTRSTYLVGTEKYRIVQAGAMILQGQPGPEVGSEDVTLRIKTVPKGKILFRTVTIDDQGIFRIITEVQNKEIPHNSNKMSVTKPLLKLALGISGIKFFTGKDTPDLKSIMLSIVLLLTVGVQVALGWGGLFNRFSPEMLSNMGYGGHGSSLRMQPFLQNPNNAIERLQEIQEGLEGEGCYERKCYSNEYCCPGQVCINVEGDVGTCMFMYGLGQGELCRRHSDCDTGLICSDTGEGSKTCQPPFAAPKQYNEECAMSSECDIHRGLCCQYQRRHRQAARKVCSYFKDPLVCIGPVASDQVKDDIERTAGEKRITAKSAGAFNHLR</sequence>
<dbReference type="InterPro" id="IPR005846">
    <property type="entry name" value="A-D-PHexomutase_a/b/a-III"/>
</dbReference>
<dbReference type="GO" id="GO:0004614">
    <property type="term" value="F:phosphoglucomutase activity"/>
    <property type="evidence" value="ECO:0007669"/>
    <property type="project" value="InterPro"/>
</dbReference>
<dbReference type="PANTHER" id="PTHR22573:SF2">
    <property type="entry name" value="PHOSPHOGLUCOMUTASE"/>
    <property type="match status" value="1"/>
</dbReference>
<dbReference type="Gene3D" id="3.30.310.50">
    <property type="entry name" value="Alpha-D-phosphohexomutase, C-terminal domain"/>
    <property type="match status" value="1"/>
</dbReference>
<keyword evidence="2" id="KW-0479">Metal-binding</keyword>
<dbReference type="GO" id="GO:0005829">
    <property type="term" value="C:cytosol"/>
    <property type="evidence" value="ECO:0007669"/>
    <property type="project" value="TreeGrafter"/>
</dbReference>
<dbReference type="InterPro" id="IPR005841">
    <property type="entry name" value="Alpha-D-phosphohexomutase_SF"/>
</dbReference>
<evidence type="ECO:0000256" key="2">
    <source>
        <dbReference type="ARBA" id="ARBA00022723"/>
    </source>
</evidence>
<dbReference type="SUPFAM" id="SSF53738">
    <property type="entry name" value="Phosphoglucomutase, first 3 domains"/>
    <property type="match status" value="2"/>
</dbReference>
<dbReference type="AlphaFoldDB" id="A0A8S9X6I7"/>
<dbReference type="EMBL" id="WIXP02000010">
    <property type="protein sequence ID" value="KAF6204079.1"/>
    <property type="molecule type" value="Genomic_DNA"/>
</dbReference>
<comment type="cofactor">
    <cofactor evidence="1">
        <name>Mg(2+)</name>
        <dbReference type="ChEBI" id="CHEBI:18420"/>
    </cofactor>
</comment>
<keyword evidence="5" id="KW-0472">Membrane</keyword>
<dbReference type="InterPro" id="IPR016055">
    <property type="entry name" value="A-D-PHexomutase_a/b/a-I/II/III"/>
</dbReference>
<dbReference type="Gene3D" id="3.40.120.10">
    <property type="entry name" value="Alpha-D-Glucose-1,6-Bisphosphate, subunit A, domain 3"/>
    <property type="match status" value="2"/>
</dbReference>
<name>A0A8S9X6I7_APOLU</name>
<dbReference type="Pfam" id="PF02880">
    <property type="entry name" value="PGM_PMM_III"/>
    <property type="match status" value="1"/>
</dbReference>
<reference evidence="7" key="1">
    <citation type="journal article" date="2021" name="Mol. Ecol. Resour.">
        <title>Apolygus lucorum genome provides insights into omnivorousness and mesophyll feeding.</title>
        <authorList>
            <person name="Liu Y."/>
            <person name="Liu H."/>
            <person name="Wang H."/>
            <person name="Huang T."/>
            <person name="Liu B."/>
            <person name="Yang B."/>
            <person name="Yin L."/>
            <person name="Li B."/>
            <person name="Zhang Y."/>
            <person name="Zhang S."/>
            <person name="Jiang F."/>
            <person name="Zhang X."/>
            <person name="Ren Y."/>
            <person name="Wang B."/>
            <person name="Wang S."/>
            <person name="Lu Y."/>
            <person name="Wu K."/>
            <person name="Fan W."/>
            <person name="Wang G."/>
        </authorList>
    </citation>
    <scope>NUCLEOTIDE SEQUENCE</scope>
    <source>
        <strain evidence="7">12Hb</strain>
    </source>
</reference>
<evidence type="ECO:0000256" key="3">
    <source>
        <dbReference type="ARBA" id="ARBA00022842"/>
    </source>
</evidence>
<evidence type="ECO:0000259" key="6">
    <source>
        <dbReference type="Pfam" id="PF02880"/>
    </source>
</evidence>
<comment type="caution">
    <text evidence="7">The sequence shown here is derived from an EMBL/GenBank/DDBJ whole genome shotgun (WGS) entry which is preliminary data.</text>
</comment>
<dbReference type="GO" id="GO:0046872">
    <property type="term" value="F:metal ion binding"/>
    <property type="evidence" value="ECO:0007669"/>
    <property type="project" value="UniProtKB-KW"/>
</dbReference>
<keyword evidence="8" id="KW-1185">Reference proteome</keyword>
<dbReference type="InterPro" id="IPR045244">
    <property type="entry name" value="PGM"/>
</dbReference>
<evidence type="ECO:0000256" key="5">
    <source>
        <dbReference type="SAM" id="Phobius"/>
    </source>
</evidence>
<dbReference type="PANTHER" id="PTHR22573">
    <property type="entry name" value="PHOSPHOHEXOMUTASE FAMILY MEMBER"/>
    <property type="match status" value="1"/>
</dbReference>
<evidence type="ECO:0000313" key="7">
    <source>
        <dbReference type="EMBL" id="KAF6204079.1"/>
    </source>
</evidence>
<evidence type="ECO:0000313" key="8">
    <source>
        <dbReference type="Proteomes" id="UP000466442"/>
    </source>
</evidence>
<dbReference type="OrthoDB" id="4321958at2759"/>
<keyword evidence="4" id="KW-0413">Isomerase</keyword>
<keyword evidence="3" id="KW-0460">Magnesium</keyword>
<organism evidence="7 8">
    <name type="scientific">Apolygus lucorum</name>
    <name type="common">Small green plant bug</name>
    <name type="synonym">Lygocoris lucorum</name>
    <dbReference type="NCBI Taxonomy" id="248454"/>
    <lineage>
        <taxon>Eukaryota</taxon>
        <taxon>Metazoa</taxon>
        <taxon>Ecdysozoa</taxon>
        <taxon>Arthropoda</taxon>
        <taxon>Hexapoda</taxon>
        <taxon>Insecta</taxon>
        <taxon>Pterygota</taxon>
        <taxon>Neoptera</taxon>
        <taxon>Paraneoptera</taxon>
        <taxon>Hemiptera</taxon>
        <taxon>Heteroptera</taxon>
        <taxon>Panheteroptera</taxon>
        <taxon>Cimicomorpha</taxon>
        <taxon>Miridae</taxon>
        <taxon>Mirini</taxon>
        <taxon>Apolygus</taxon>
    </lineage>
</organism>
<gene>
    <name evidence="7" type="ORF">GE061_002419</name>
</gene>
<evidence type="ECO:0000256" key="1">
    <source>
        <dbReference type="ARBA" id="ARBA00001946"/>
    </source>
</evidence>
<keyword evidence="5" id="KW-0812">Transmembrane</keyword>
<protein>
    <recommendedName>
        <fullName evidence="6">Alpha-D-phosphohexomutase alpha/beta/alpha domain-containing protein</fullName>
    </recommendedName>
</protein>